<feature type="transmembrane region" description="Helical" evidence="1">
    <location>
        <begin position="84"/>
        <end position="114"/>
    </location>
</feature>
<dbReference type="RefSeq" id="WP_131753092.1">
    <property type="nucleotide sequence ID" value="NZ_CAACYH010000007.1"/>
</dbReference>
<feature type="transmembrane region" description="Helical" evidence="1">
    <location>
        <begin position="254"/>
        <end position="273"/>
    </location>
</feature>
<feature type="transmembrane region" description="Helical" evidence="1">
    <location>
        <begin position="198"/>
        <end position="216"/>
    </location>
</feature>
<evidence type="ECO:0000313" key="2">
    <source>
        <dbReference type="EMBL" id="VFB15474.1"/>
    </source>
</evidence>
<feature type="transmembrane region" description="Helical" evidence="1">
    <location>
        <begin position="278"/>
        <end position="301"/>
    </location>
</feature>
<feature type="transmembrane region" description="Helical" evidence="1">
    <location>
        <begin position="29"/>
        <end position="47"/>
    </location>
</feature>
<protein>
    <submittedName>
        <fullName evidence="2">Polysaccharide polymerase</fullName>
    </submittedName>
</protein>
<dbReference type="AlphaFoldDB" id="A0A449I7S9"/>
<dbReference type="Proteomes" id="UP000396835">
    <property type="component" value="Unassembled WGS sequence"/>
</dbReference>
<dbReference type="Pfam" id="PF14897">
    <property type="entry name" value="EpsG"/>
    <property type="match status" value="1"/>
</dbReference>
<accession>A0A449I7S9</accession>
<name>A0A449I7S9_9BACE</name>
<keyword evidence="1" id="KW-0812">Transmembrane</keyword>
<sequence>MIYILSLLLCLFLAWNYDIIGRKRNKLRWYRILLCWFILVSAFQYMVGSDMELYVEKYESFPTELSVNTIKTLMDNRQQPGWVLISWICRIITGNFFLMQLIHAVVLNVAVFTFFRRESKYIFLCVLFYAISAYLVLNFNAIRQSYSIAFGLYAFSALRREQWKKYFLFVFAAFMFHNTAILLLVFPLFRFLRFSGKTLLYFIAVVVLFIVILFRIDFETLMISVIETGVLGDSLSDVATSYIADEDLGVEGRYAQLSFHLILVILVVFYYIIKKKNLLYGGAAVSYMIMVILTGLMPILWRFRLFFDFEYFVILAQVVIESPPNRYKKYKKWIYLAAILVFFYFPFRDYMRPYVGSKFRYIDQYYPYHSIFYPVKEQRSL</sequence>
<dbReference type="OrthoDB" id="1007695at2"/>
<evidence type="ECO:0000313" key="3">
    <source>
        <dbReference type="Proteomes" id="UP000396835"/>
    </source>
</evidence>
<proteinExistence type="predicted"/>
<keyword evidence="1" id="KW-1133">Transmembrane helix</keyword>
<gene>
    <name evidence="2" type="ORF">NCTC7812_03063</name>
</gene>
<keyword evidence="1" id="KW-0472">Membrane</keyword>
<organism evidence="2 3">
    <name type="scientific">Prevotella heparinolytica</name>
    <dbReference type="NCBI Taxonomy" id="28113"/>
    <lineage>
        <taxon>Bacteria</taxon>
        <taxon>Pseudomonadati</taxon>
        <taxon>Bacteroidota</taxon>
        <taxon>Bacteroidia</taxon>
        <taxon>Bacteroidales</taxon>
        <taxon>Bacteroidaceae</taxon>
        <taxon>Bacteroides</taxon>
    </lineage>
</organism>
<feature type="transmembrane region" description="Helical" evidence="1">
    <location>
        <begin position="166"/>
        <end position="186"/>
    </location>
</feature>
<evidence type="ECO:0000256" key="1">
    <source>
        <dbReference type="SAM" id="Phobius"/>
    </source>
</evidence>
<dbReference type="InterPro" id="IPR049458">
    <property type="entry name" value="EpsG-like"/>
</dbReference>
<reference evidence="2 3" key="1">
    <citation type="submission" date="2019-02" db="EMBL/GenBank/DDBJ databases">
        <authorList>
            <consortium name="Pathogen Informatics"/>
        </authorList>
    </citation>
    <scope>NUCLEOTIDE SEQUENCE [LARGE SCALE GENOMIC DNA]</scope>
    <source>
        <strain evidence="2 3">3012STDY7078512</strain>
    </source>
</reference>
<dbReference type="EMBL" id="CAACYH010000007">
    <property type="protein sequence ID" value="VFB15474.1"/>
    <property type="molecule type" value="Genomic_DNA"/>
</dbReference>
<feature type="transmembrane region" description="Helical" evidence="1">
    <location>
        <begin position="121"/>
        <end position="142"/>
    </location>
</feature>
<feature type="transmembrane region" description="Helical" evidence="1">
    <location>
        <begin position="333"/>
        <end position="351"/>
    </location>
</feature>